<dbReference type="Pfam" id="PF06983">
    <property type="entry name" value="3-dmu-9_3-mt"/>
    <property type="match status" value="1"/>
</dbReference>
<organism evidence="2 3">
    <name type="scientific">Nonomuraea spiralis</name>
    <dbReference type="NCBI Taxonomy" id="46182"/>
    <lineage>
        <taxon>Bacteria</taxon>
        <taxon>Bacillati</taxon>
        <taxon>Actinomycetota</taxon>
        <taxon>Actinomycetes</taxon>
        <taxon>Streptosporangiales</taxon>
        <taxon>Streptosporangiaceae</taxon>
        <taxon>Nonomuraea</taxon>
    </lineage>
</organism>
<protein>
    <submittedName>
        <fullName evidence="2">VOC family protein</fullName>
    </submittedName>
</protein>
<evidence type="ECO:0000313" key="2">
    <source>
        <dbReference type="EMBL" id="MFB9202826.1"/>
    </source>
</evidence>
<name>A0ABV5IE83_9ACTN</name>
<proteinExistence type="predicted"/>
<comment type="caution">
    <text evidence="2">The sequence shown here is derived from an EMBL/GenBank/DDBJ whole genome shotgun (WGS) entry which is preliminary data.</text>
</comment>
<keyword evidence="3" id="KW-1185">Reference proteome</keyword>
<dbReference type="Proteomes" id="UP001589647">
    <property type="component" value="Unassembled WGS sequence"/>
</dbReference>
<dbReference type="PANTHER" id="PTHR33990">
    <property type="entry name" value="PROTEIN YJDN-RELATED"/>
    <property type="match status" value="1"/>
</dbReference>
<evidence type="ECO:0000259" key="1">
    <source>
        <dbReference type="Pfam" id="PF06983"/>
    </source>
</evidence>
<dbReference type="RefSeq" id="WP_379478595.1">
    <property type="nucleotide sequence ID" value="NZ_BMRC01000002.1"/>
</dbReference>
<dbReference type="InterPro" id="IPR028973">
    <property type="entry name" value="PhnB-like"/>
</dbReference>
<gene>
    <name evidence="2" type="ORF">ACFFV7_16630</name>
</gene>
<dbReference type="Gene3D" id="3.10.180.10">
    <property type="entry name" value="2,3-Dihydroxybiphenyl 1,2-Dioxygenase, domain 1"/>
    <property type="match status" value="1"/>
</dbReference>
<feature type="domain" description="PhnB-like" evidence="1">
    <location>
        <begin position="12"/>
        <end position="126"/>
    </location>
</feature>
<dbReference type="PANTHER" id="PTHR33990:SF2">
    <property type="entry name" value="PHNB-LIKE DOMAIN-CONTAINING PROTEIN"/>
    <property type="match status" value="1"/>
</dbReference>
<sequence length="168" mass="18689">MTRLERTTGDMQKITTYLWFDNQAEEAAEFYTSLFADSRILDVQRYGEGGRGPVGQAMMVSFELAGQRYLALNGGPQFTFTEAISLYVDCTSQEEVDDLWAKLTDGGEESQCGWLKDRYGLSWQIVPRALQELMSVPDPAAAQRVVQAMLGMQKIDIKGLEDAAKGVS</sequence>
<dbReference type="SUPFAM" id="SSF54593">
    <property type="entry name" value="Glyoxalase/Bleomycin resistance protein/Dihydroxybiphenyl dioxygenase"/>
    <property type="match status" value="1"/>
</dbReference>
<dbReference type="PIRSF" id="PIRSF021700">
    <property type="entry name" value="3_dmu_93_MTrfase"/>
    <property type="match status" value="1"/>
</dbReference>
<accession>A0ABV5IE83</accession>
<reference evidence="2 3" key="1">
    <citation type="submission" date="2024-09" db="EMBL/GenBank/DDBJ databases">
        <authorList>
            <person name="Sun Q."/>
            <person name="Mori K."/>
        </authorList>
    </citation>
    <scope>NUCLEOTIDE SEQUENCE [LARGE SCALE GENOMIC DNA]</scope>
    <source>
        <strain evidence="2 3">CCM 3426</strain>
    </source>
</reference>
<dbReference type="EMBL" id="JBHMEI010000013">
    <property type="protein sequence ID" value="MFB9202826.1"/>
    <property type="molecule type" value="Genomic_DNA"/>
</dbReference>
<dbReference type="InterPro" id="IPR009725">
    <property type="entry name" value="3_dmu_93_MTrfase"/>
</dbReference>
<evidence type="ECO:0000313" key="3">
    <source>
        <dbReference type="Proteomes" id="UP001589647"/>
    </source>
</evidence>
<dbReference type="InterPro" id="IPR029068">
    <property type="entry name" value="Glyas_Bleomycin-R_OHBP_Dase"/>
</dbReference>
<dbReference type="CDD" id="cd06588">
    <property type="entry name" value="PhnB_like"/>
    <property type="match status" value="1"/>
</dbReference>